<gene>
    <name evidence="1" type="ORF">BCV72DRAFT_337883</name>
</gene>
<protein>
    <submittedName>
        <fullName evidence="1">Uncharacterized protein</fullName>
    </submittedName>
</protein>
<name>A0A1X0QUZ0_RHIZD</name>
<organism evidence="1">
    <name type="scientific">Rhizopus microsporus var. microsporus</name>
    <dbReference type="NCBI Taxonomy" id="86635"/>
    <lineage>
        <taxon>Eukaryota</taxon>
        <taxon>Fungi</taxon>
        <taxon>Fungi incertae sedis</taxon>
        <taxon>Mucoromycota</taxon>
        <taxon>Mucoromycotina</taxon>
        <taxon>Mucoromycetes</taxon>
        <taxon>Mucorales</taxon>
        <taxon>Mucorineae</taxon>
        <taxon>Rhizopodaceae</taxon>
        <taxon>Rhizopus</taxon>
    </lineage>
</organism>
<dbReference type="Proteomes" id="UP000242414">
    <property type="component" value="Unassembled WGS sequence"/>
</dbReference>
<proteinExistence type="predicted"/>
<dbReference type="VEuPathDB" id="FungiDB:BCV72DRAFT_337883"/>
<accession>A0A1X0QUZ0</accession>
<sequence length="226" mass="25714">MQERRDLEVGNVIEEQAKTNQHLRKLKEEHTKFLEEFIDNNPGVTLDQMADALNDKLEGFSISKSGVDKHMKESCSYTLKRITKIPAKRSSPNVIEDLELLRHGLKTLTSCRLKKDEPAKAVVATTKRPSISILGAIYSLGVVNGGPKDGAYGQNWCQQQHPPANPREYEPKSVLRFLVVHQHYSCQYLNVFRSSISSVFKVIHKDRQPLANQQLIQKFFTAKKKT</sequence>
<evidence type="ECO:0000313" key="1">
    <source>
        <dbReference type="EMBL" id="ORE03583.1"/>
    </source>
</evidence>
<dbReference type="EMBL" id="KV921998">
    <property type="protein sequence ID" value="ORE03583.1"/>
    <property type="molecule type" value="Genomic_DNA"/>
</dbReference>
<dbReference type="AlphaFoldDB" id="A0A1X0QUZ0"/>
<reference evidence="1" key="1">
    <citation type="journal article" date="2016" name="Proc. Natl. Acad. Sci. U.S.A.">
        <title>Lipid metabolic changes in an early divergent fungus govern the establishment of a mutualistic symbiosis with endobacteria.</title>
        <authorList>
            <person name="Lastovetsky O.A."/>
            <person name="Gaspar M.L."/>
            <person name="Mondo S.J."/>
            <person name="LaButti K.M."/>
            <person name="Sandor L."/>
            <person name="Grigoriev I.V."/>
            <person name="Henry S.A."/>
            <person name="Pawlowska T.E."/>
        </authorList>
    </citation>
    <scope>NUCLEOTIDE SEQUENCE [LARGE SCALE GENOMIC DNA]</scope>
    <source>
        <strain evidence="1">ATCC 52814</strain>
    </source>
</reference>